<sequence>MIALISLIFMIIVLDGVVSAAEAALFTVPPARAKFLSETSHAGKSLLALKESMGGPISVLVALSNLITIAGSVFSGIMAARVFGEEWVGLFAACLTFLIMVFAEIMPKRVGERYAEQVSLMAALPLGFTVKMFTPIIRAVERVTGPITPYKKVSTSEEEISFLAKLGAKEGSIENYEGELIQRIFKLNNINAADMMTPRPLVFFLDGNRTLGESHDLIHQSKYSRIPVYDKKPDRVVGVAHVKDLLAALLQQKSGMLIREFAQPPLVVPEDKLGDELLREFRRTKQSLAVVVDDHGRVVGVVGVEDILGELVGEVLEEKEISPELIKRVSKNEVVAHGETQVSTLNNFFNIDIPDHRTINGYLLKKFGRLPAAKDVAEVGNLKFIVEEVSPSAIERVRVVKGE</sequence>
<comment type="subcellular location">
    <subcellularLocation>
        <location evidence="1">Membrane</location>
        <topology evidence="1">Multi-pass membrane protein</topology>
    </subcellularLocation>
</comment>
<dbReference type="GO" id="GO:0005886">
    <property type="term" value="C:plasma membrane"/>
    <property type="evidence" value="ECO:0007669"/>
    <property type="project" value="TreeGrafter"/>
</dbReference>
<evidence type="ECO:0008006" key="14">
    <source>
        <dbReference type="Google" id="ProtNLM"/>
    </source>
</evidence>
<dbReference type="AlphaFoldDB" id="A0A1G2CGQ6"/>
<dbReference type="CDD" id="cd04590">
    <property type="entry name" value="CBS_pair_CorC_HlyC_assoc"/>
    <property type="match status" value="1"/>
</dbReference>
<dbReference type="InterPro" id="IPR036318">
    <property type="entry name" value="FAD-bd_PCMH-like_sf"/>
</dbReference>
<dbReference type="InterPro" id="IPR044751">
    <property type="entry name" value="Ion_transp-like_CBS"/>
</dbReference>
<evidence type="ECO:0000313" key="12">
    <source>
        <dbReference type="EMBL" id="OGZ00392.1"/>
    </source>
</evidence>
<dbReference type="SMART" id="SM00116">
    <property type="entry name" value="CBS"/>
    <property type="match status" value="2"/>
</dbReference>
<dbReference type="InterPro" id="IPR046342">
    <property type="entry name" value="CBS_dom_sf"/>
</dbReference>
<feature type="domain" description="CNNM transmembrane" evidence="11">
    <location>
        <begin position="1"/>
        <end position="177"/>
    </location>
</feature>
<organism evidence="12 13">
    <name type="scientific">Candidatus Liptonbacteria bacterium RIFCSPLOWO2_01_FULL_52_25</name>
    <dbReference type="NCBI Taxonomy" id="1798650"/>
    <lineage>
        <taxon>Bacteria</taxon>
        <taxon>Candidatus Liptoniibacteriota</taxon>
    </lineage>
</organism>
<dbReference type="PROSITE" id="PS51846">
    <property type="entry name" value="CNNM"/>
    <property type="match status" value="1"/>
</dbReference>
<dbReference type="InterPro" id="IPR002550">
    <property type="entry name" value="CNNM"/>
</dbReference>
<dbReference type="SUPFAM" id="SSF54631">
    <property type="entry name" value="CBS-domain pair"/>
    <property type="match status" value="1"/>
</dbReference>
<dbReference type="Pfam" id="PF01595">
    <property type="entry name" value="CNNM"/>
    <property type="match status" value="1"/>
</dbReference>
<dbReference type="InterPro" id="IPR005170">
    <property type="entry name" value="Transptr-assoc_dom"/>
</dbReference>
<evidence type="ECO:0000256" key="5">
    <source>
        <dbReference type="ARBA" id="ARBA00023122"/>
    </source>
</evidence>
<evidence type="ECO:0000256" key="9">
    <source>
        <dbReference type="SAM" id="Phobius"/>
    </source>
</evidence>
<evidence type="ECO:0000259" key="11">
    <source>
        <dbReference type="PROSITE" id="PS51846"/>
    </source>
</evidence>
<gene>
    <name evidence="12" type="ORF">A2945_03535</name>
</gene>
<keyword evidence="3" id="KW-0677">Repeat</keyword>
<dbReference type="InterPro" id="IPR016169">
    <property type="entry name" value="FAD-bd_PCMH_sub2"/>
</dbReference>
<accession>A0A1G2CGQ6</accession>
<keyword evidence="5 7" id="KW-0129">CBS domain</keyword>
<dbReference type="Gene3D" id="3.10.580.10">
    <property type="entry name" value="CBS-domain"/>
    <property type="match status" value="1"/>
</dbReference>
<evidence type="ECO:0000256" key="3">
    <source>
        <dbReference type="ARBA" id="ARBA00022737"/>
    </source>
</evidence>
<dbReference type="PANTHER" id="PTHR22777">
    <property type="entry name" value="HEMOLYSIN-RELATED"/>
    <property type="match status" value="1"/>
</dbReference>
<dbReference type="SUPFAM" id="SSF56176">
    <property type="entry name" value="FAD-binding/transporter-associated domain-like"/>
    <property type="match status" value="1"/>
</dbReference>
<evidence type="ECO:0000256" key="6">
    <source>
        <dbReference type="ARBA" id="ARBA00023136"/>
    </source>
</evidence>
<dbReference type="Gene3D" id="3.30.465.10">
    <property type="match status" value="1"/>
</dbReference>
<feature type="domain" description="CBS" evidence="10">
    <location>
        <begin position="196"/>
        <end position="255"/>
    </location>
</feature>
<feature type="domain" description="CBS" evidence="10">
    <location>
        <begin position="257"/>
        <end position="318"/>
    </location>
</feature>
<evidence type="ECO:0000313" key="13">
    <source>
        <dbReference type="Proteomes" id="UP000178880"/>
    </source>
</evidence>
<evidence type="ECO:0000256" key="4">
    <source>
        <dbReference type="ARBA" id="ARBA00022989"/>
    </source>
</evidence>
<dbReference type="Pfam" id="PF00571">
    <property type="entry name" value="CBS"/>
    <property type="match status" value="2"/>
</dbReference>
<name>A0A1G2CGQ6_9BACT</name>
<feature type="transmembrane region" description="Helical" evidence="9">
    <location>
        <begin position="57"/>
        <end position="80"/>
    </location>
</feature>
<dbReference type="InterPro" id="IPR000644">
    <property type="entry name" value="CBS_dom"/>
</dbReference>
<evidence type="ECO:0000256" key="7">
    <source>
        <dbReference type="PROSITE-ProRule" id="PRU00703"/>
    </source>
</evidence>
<evidence type="ECO:0000256" key="2">
    <source>
        <dbReference type="ARBA" id="ARBA00022692"/>
    </source>
</evidence>
<evidence type="ECO:0000256" key="1">
    <source>
        <dbReference type="ARBA" id="ARBA00004141"/>
    </source>
</evidence>
<proteinExistence type="predicted"/>
<dbReference type="SMART" id="SM01091">
    <property type="entry name" value="CorC_HlyC"/>
    <property type="match status" value="1"/>
</dbReference>
<protein>
    <recommendedName>
        <fullName evidence="14">Hemolysin</fullName>
    </recommendedName>
</protein>
<comment type="caution">
    <text evidence="12">The sequence shown here is derived from an EMBL/GenBank/DDBJ whole genome shotgun (WGS) entry which is preliminary data.</text>
</comment>
<dbReference type="GO" id="GO:0050660">
    <property type="term" value="F:flavin adenine dinucleotide binding"/>
    <property type="evidence" value="ECO:0007669"/>
    <property type="project" value="InterPro"/>
</dbReference>
<dbReference type="EMBL" id="MHLA01000001">
    <property type="protein sequence ID" value="OGZ00392.1"/>
    <property type="molecule type" value="Genomic_DNA"/>
</dbReference>
<evidence type="ECO:0000259" key="10">
    <source>
        <dbReference type="PROSITE" id="PS51371"/>
    </source>
</evidence>
<dbReference type="PROSITE" id="PS51371">
    <property type="entry name" value="CBS"/>
    <property type="match status" value="2"/>
</dbReference>
<reference evidence="12 13" key="1">
    <citation type="journal article" date="2016" name="Nat. Commun.">
        <title>Thousands of microbial genomes shed light on interconnected biogeochemical processes in an aquifer system.</title>
        <authorList>
            <person name="Anantharaman K."/>
            <person name="Brown C.T."/>
            <person name="Hug L.A."/>
            <person name="Sharon I."/>
            <person name="Castelle C.J."/>
            <person name="Probst A.J."/>
            <person name="Thomas B.C."/>
            <person name="Singh A."/>
            <person name="Wilkins M.J."/>
            <person name="Karaoz U."/>
            <person name="Brodie E.L."/>
            <person name="Williams K.H."/>
            <person name="Hubbard S.S."/>
            <person name="Banfield J.F."/>
        </authorList>
    </citation>
    <scope>NUCLEOTIDE SEQUENCE [LARGE SCALE GENOMIC DNA]</scope>
</reference>
<dbReference type="Proteomes" id="UP000178880">
    <property type="component" value="Unassembled WGS sequence"/>
</dbReference>
<evidence type="ECO:0000256" key="8">
    <source>
        <dbReference type="PROSITE-ProRule" id="PRU01193"/>
    </source>
</evidence>
<feature type="transmembrane region" description="Helical" evidence="9">
    <location>
        <begin position="87"/>
        <end position="106"/>
    </location>
</feature>
<dbReference type="Pfam" id="PF03471">
    <property type="entry name" value="CorC_HlyC"/>
    <property type="match status" value="1"/>
</dbReference>
<keyword evidence="6 8" id="KW-0472">Membrane</keyword>
<dbReference type="PANTHER" id="PTHR22777:SF4">
    <property type="entry name" value="UPF0053 PROTEIN SLL1254"/>
    <property type="match status" value="1"/>
</dbReference>
<keyword evidence="2 8" id="KW-0812">Transmembrane</keyword>
<dbReference type="STRING" id="1798650.A2945_03535"/>
<keyword evidence="4 8" id="KW-1133">Transmembrane helix</keyword>